<dbReference type="GO" id="GO:0046872">
    <property type="term" value="F:metal ion binding"/>
    <property type="evidence" value="ECO:0007669"/>
    <property type="project" value="UniProtKB-KW"/>
</dbReference>
<sequence>MTMLGKLDWSAIPFDQPIPLGAALIVFLAAAAVLIWVTVKGYWPYLWDEWITSVDHKRIGVMYIVLAALMLLRGFVDAIMMRTQQALAIHGPGYLPPEHYDQVFSAHGTIMIFFAAMPFVIGLMNFAVPLQLGIRDVAFPTLNSVSFWLTATGALLVNISLVVGEFARTGWLPYAPLSEMTYSPGVGVDYYLWSIQISGVGTLLTGVNLVTTILKMRAPGMGYLRMPMFCWTSLASNLLIVAAFPILTATLAMLTLDRYLGFHFFTNEAGGNQMMFVNLIWAWGHPEVYILVLPAFGIYSEIFSTFSSKPLFGYRSMVAATLFICIVSFMVWLHHFFTMGAGADVNAAFGIATSVIAVGTGVKIYNWLFTMYGGRVRFDTPMLWALGFVTTFIIGGMTGVLLAVPPADFMLHNSLFLVAHFHNVIISGVLFAAFAGFTYWFPKAFGFRLHEGWGKAAFWITLAGYVLVFVPLYIVGLLGMTRRLQHIDMDLWTPWLMVAVAGIAVMIVGAACQVVQLIVSIRHRDALRDETGDPWDGRSLEWSTSSPPPAFNYARLPHVEDEEPYWTVKQRAVDKQAPEPEQGYEPIEMPRNSPTGFVTAFFSTLIGFALIWHIWWLAIVGFIGAYVTFVVFAWREHGDYEIPADEVERIDRDSRAAKFAWMRGRERPA</sequence>
<evidence type="ECO:0000256" key="11">
    <source>
        <dbReference type="ARBA" id="ARBA00023004"/>
    </source>
</evidence>
<keyword evidence="6 14" id="KW-0679">Respiratory chain</keyword>
<feature type="transmembrane region" description="Helical" evidence="15">
    <location>
        <begin position="234"/>
        <end position="256"/>
    </location>
</feature>
<dbReference type="AlphaFoldDB" id="A0A090E6C8"/>
<accession>A0A090E6C8</accession>
<dbReference type="CDD" id="cd01662">
    <property type="entry name" value="Ubiquinol_Oxidase_I"/>
    <property type="match status" value="1"/>
</dbReference>
<feature type="transmembrane region" description="Helical" evidence="15">
    <location>
        <begin position="424"/>
        <end position="441"/>
    </location>
</feature>
<dbReference type="GO" id="GO:0016682">
    <property type="term" value="F:oxidoreductase activity, acting on diphenols and related substances as donors, oxygen as acceptor"/>
    <property type="evidence" value="ECO:0007669"/>
    <property type="project" value="InterPro"/>
</dbReference>
<evidence type="ECO:0000256" key="2">
    <source>
        <dbReference type="ARBA" id="ARBA00009578"/>
    </source>
</evidence>
<keyword evidence="11" id="KW-0408">Iron</keyword>
<dbReference type="GO" id="GO:0005886">
    <property type="term" value="C:plasma membrane"/>
    <property type="evidence" value="ECO:0007669"/>
    <property type="project" value="UniProtKB-SubCell"/>
</dbReference>
<proteinExistence type="inferred from homology"/>
<evidence type="ECO:0000256" key="5">
    <source>
        <dbReference type="ARBA" id="ARBA00022617"/>
    </source>
</evidence>
<keyword evidence="18" id="KW-1185">Reference proteome</keyword>
<feature type="transmembrane region" description="Helical" evidence="15">
    <location>
        <begin position="20"/>
        <end position="39"/>
    </location>
</feature>
<evidence type="ECO:0000313" key="17">
    <source>
        <dbReference type="EMBL" id="CDX25213.1"/>
    </source>
</evidence>
<dbReference type="InterPro" id="IPR023616">
    <property type="entry name" value="Cyt_c_oxase-like_su1_dom"/>
</dbReference>
<evidence type="ECO:0000256" key="10">
    <source>
        <dbReference type="ARBA" id="ARBA00022989"/>
    </source>
</evidence>
<feature type="transmembrane region" description="Helical" evidence="15">
    <location>
        <begin position="453"/>
        <end position="475"/>
    </location>
</feature>
<evidence type="ECO:0000313" key="18">
    <source>
        <dbReference type="Proteomes" id="UP000045285"/>
    </source>
</evidence>
<name>A0A090E6C8_MESPL</name>
<dbReference type="PROSITE" id="PS50855">
    <property type="entry name" value="COX1"/>
    <property type="match status" value="1"/>
</dbReference>
<dbReference type="FunFam" id="1.20.210.10:FF:000002">
    <property type="entry name" value="Cytochrome o ubiquinol oxidase, subunit I"/>
    <property type="match status" value="1"/>
</dbReference>
<dbReference type="GO" id="GO:0022904">
    <property type="term" value="P:respiratory electron transport chain"/>
    <property type="evidence" value="ECO:0007669"/>
    <property type="project" value="TreeGrafter"/>
</dbReference>
<feature type="transmembrane region" description="Helical" evidence="15">
    <location>
        <begin position="60"/>
        <end position="83"/>
    </location>
</feature>
<dbReference type="Proteomes" id="UP000045285">
    <property type="component" value="Unassembled WGS sequence"/>
</dbReference>
<dbReference type="SUPFAM" id="SSF81442">
    <property type="entry name" value="Cytochrome c oxidase subunit I-like"/>
    <property type="match status" value="1"/>
</dbReference>
<dbReference type="InterPro" id="IPR000883">
    <property type="entry name" value="Cyt_C_Oxase_1"/>
</dbReference>
<feature type="transmembrane region" description="Helical" evidence="15">
    <location>
        <begin position="311"/>
        <end position="333"/>
    </location>
</feature>
<keyword evidence="13 15" id="KW-0472">Membrane</keyword>
<feature type="transmembrane region" description="Helical" evidence="15">
    <location>
        <begin position="381"/>
        <end position="404"/>
    </location>
</feature>
<dbReference type="PANTHER" id="PTHR10422:SF35">
    <property type="entry name" value="CYTOCHROME BO(3) UBIQUINOL OXIDASE SUBUNIT 1"/>
    <property type="match status" value="1"/>
</dbReference>
<dbReference type="EMBL" id="CCMZ01000050">
    <property type="protein sequence ID" value="CDX25213.1"/>
    <property type="molecule type" value="Genomic_DNA"/>
</dbReference>
<dbReference type="Gene3D" id="1.20.210.10">
    <property type="entry name" value="Cytochrome c oxidase-like, subunit I domain"/>
    <property type="match status" value="1"/>
</dbReference>
<feature type="transmembrane region" description="Helical" evidence="15">
    <location>
        <begin position="103"/>
        <end position="126"/>
    </location>
</feature>
<dbReference type="GO" id="GO:0020037">
    <property type="term" value="F:heme binding"/>
    <property type="evidence" value="ECO:0007669"/>
    <property type="project" value="InterPro"/>
</dbReference>
<feature type="transmembrane region" description="Helical" evidence="15">
    <location>
        <begin position="191"/>
        <end position="214"/>
    </location>
</feature>
<organism evidence="17 18">
    <name type="scientific">Mesorhizobium plurifarium</name>
    <dbReference type="NCBI Taxonomy" id="69974"/>
    <lineage>
        <taxon>Bacteria</taxon>
        <taxon>Pseudomonadati</taxon>
        <taxon>Pseudomonadota</taxon>
        <taxon>Alphaproteobacteria</taxon>
        <taxon>Hyphomicrobiales</taxon>
        <taxon>Phyllobacteriaceae</taxon>
        <taxon>Mesorhizobium</taxon>
    </lineage>
</organism>
<keyword evidence="9 14" id="KW-0249">Electron transport</keyword>
<dbReference type="GO" id="GO:0015990">
    <property type="term" value="P:electron transport coupled proton transport"/>
    <property type="evidence" value="ECO:0007669"/>
    <property type="project" value="TreeGrafter"/>
</dbReference>
<evidence type="ECO:0000256" key="7">
    <source>
        <dbReference type="ARBA" id="ARBA00022692"/>
    </source>
</evidence>
<dbReference type="GO" id="GO:0009060">
    <property type="term" value="P:aerobic respiration"/>
    <property type="evidence" value="ECO:0007669"/>
    <property type="project" value="InterPro"/>
</dbReference>
<feature type="transmembrane region" description="Helical" evidence="15">
    <location>
        <begin position="345"/>
        <end position="369"/>
    </location>
</feature>
<keyword evidence="7 14" id="KW-0812">Transmembrane</keyword>
<dbReference type="InterPro" id="IPR014207">
    <property type="entry name" value="Cyt_c_ubiqinol_oxidase_su1"/>
</dbReference>
<dbReference type="InterPro" id="IPR036927">
    <property type="entry name" value="Cyt_c_oxase-like_su1_sf"/>
</dbReference>
<dbReference type="Pfam" id="PF00115">
    <property type="entry name" value="COX1"/>
    <property type="match status" value="1"/>
</dbReference>
<gene>
    <name evidence="17" type="primary">cyoB</name>
    <name evidence="17" type="ORF">MPL3356_540003</name>
</gene>
<reference evidence="18" key="1">
    <citation type="submission" date="2014-08" db="EMBL/GenBank/DDBJ databases">
        <authorList>
            <person name="Moulin L."/>
        </authorList>
    </citation>
    <scope>NUCLEOTIDE SEQUENCE [LARGE SCALE GENOMIC DNA]</scope>
</reference>
<comment type="similarity">
    <text evidence="2 14">Belongs to the heme-copper respiratory oxidase family.</text>
</comment>
<keyword evidence="17" id="KW-0560">Oxidoreductase</keyword>
<evidence type="ECO:0000256" key="15">
    <source>
        <dbReference type="SAM" id="Phobius"/>
    </source>
</evidence>
<evidence type="ECO:0000256" key="13">
    <source>
        <dbReference type="ARBA" id="ARBA00023136"/>
    </source>
</evidence>
<keyword evidence="5 14" id="KW-0349">Heme</keyword>
<feature type="transmembrane region" description="Helical" evidence="15">
    <location>
        <begin position="276"/>
        <end position="299"/>
    </location>
</feature>
<evidence type="ECO:0000256" key="1">
    <source>
        <dbReference type="ARBA" id="ARBA00004651"/>
    </source>
</evidence>
<keyword evidence="10 15" id="KW-1133">Transmembrane helix</keyword>
<dbReference type="EC" id="1.10.3.-" evidence="17"/>
<dbReference type="PROSITE" id="PS00077">
    <property type="entry name" value="COX1_CUB"/>
    <property type="match status" value="1"/>
</dbReference>
<dbReference type="PRINTS" id="PR01165">
    <property type="entry name" value="CYCOXIDASEI"/>
</dbReference>
<dbReference type="InterPro" id="IPR023615">
    <property type="entry name" value="Cyt_c_Oxase_su1_BS"/>
</dbReference>
<feature type="domain" description="Cytochrome oxidase subunit I profile" evidence="16">
    <location>
        <begin position="41"/>
        <end position="560"/>
    </location>
</feature>
<keyword evidence="8" id="KW-0479">Metal-binding</keyword>
<evidence type="ECO:0000256" key="3">
    <source>
        <dbReference type="ARBA" id="ARBA00022448"/>
    </source>
</evidence>
<feature type="transmembrane region" description="Helical" evidence="15">
    <location>
        <begin position="495"/>
        <end position="519"/>
    </location>
</feature>
<evidence type="ECO:0000256" key="12">
    <source>
        <dbReference type="ARBA" id="ARBA00023008"/>
    </source>
</evidence>
<evidence type="ECO:0000256" key="6">
    <source>
        <dbReference type="ARBA" id="ARBA00022660"/>
    </source>
</evidence>
<feature type="transmembrane region" description="Helical" evidence="15">
    <location>
        <begin position="617"/>
        <end position="634"/>
    </location>
</feature>
<evidence type="ECO:0000256" key="14">
    <source>
        <dbReference type="RuleBase" id="RU000370"/>
    </source>
</evidence>
<dbReference type="GO" id="GO:0004129">
    <property type="term" value="F:cytochrome-c oxidase activity"/>
    <property type="evidence" value="ECO:0007669"/>
    <property type="project" value="InterPro"/>
</dbReference>
<evidence type="ECO:0000256" key="4">
    <source>
        <dbReference type="ARBA" id="ARBA00022475"/>
    </source>
</evidence>
<evidence type="ECO:0000256" key="9">
    <source>
        <dbReference type="ARBA" id="ARBA00022982"/>
    </source>
</evidence>
<keyword evidence="12" id="KW-0186">Copper</keyword>
<evidence type="ECO:0000259" key="16">
    <source>
        <dbReference type="PROSITE" id="PS50855"/>
    </source>
</evidence>
<protein>
    <submittedName>
        <fullName evidence="17">Cytochrome o ubiquinol oxidase subunit I</fullName>
        <ecNumber evidence="17">1.10.3.-</ecNumber>
    </submittedName>
</protein>
<feature type="transmembrane region" description="Helical" evidence="15">
    <location>
        <begin position="147"/>
        <end position="171"/>
    </location>
</feature>
<keyword evidence="4" id="KW-1003">Cell membrane</keyword>
<dbReference type="STRING" id="69974.MPLDJ20_310046"/>
<keyword evidence="3 14" id="KW-0813">Transport</keyword>
<evidence type="ECO:0000256" key="8">
    <source>
        <dbReference type="ARBA" id="ARBA00022723"/>
    </source>
</evidence>
<dbReference type="GO" id="GO:0009486">
    <property type="term" value="F:cytochrome bo3 ubiquinol oxidase activity"/>
    <property type="evidence" value="ECO:0007669"/>
    <property type="project" value="TreeGrafter"/>
</dbReference>
<comment type="subcellular location">
    <subcellularLocation>
        <location evidence="1">Cell membrane</location>
        <topology evidence="1">Multi-pass membrane protein</topology>
    </subcellularLocation>
</comment>
<dbReference type="NCBIfam" id="TIGR02843">
    <property type="entry name" value="CyoB"/>
    <property type="match status" value="1"/>
</dbReference>
<dbReference type="PANTHER" id="PTHR10422">
    <property type="entry name" value="CYTOCHROME C OXIDASE SUBUNIT 1"/>
    <property type="match status" value="1"/>
</dbReference>